<evidence type="ECO:0000313" key="2">
    <source>
        <dbReference type="Proteomes" id="UP001341281"/>
    </source>
</evidence>
<protein>
    <submittedName>
        <fullName evidence="1">Uncharacterized protein</fullName>
    </submittedName>
</protein>
<accession>A0AAQ3SKB3</accession>
<reference evidence="1 2" key="1">
    <citation type="submission" date="2024-02" db="EMBL/GenBank/DDBJ databases">
        <title>High-quality chromosome-scale genome assembly of Pensacola bahiagrass (Paspalum notatum Flugge var. saurae).</title>
        <authorList>
            <person name="Vega J.M."/>
            <person name="Podio M."/>
            <person name="Orjuela J."/>
            <person name="Siena L.A."/>
            <person name="Pessino S.C."/>
            <person name="Combes M.C."/>
            <person name="Mariac C."/>
            <person name="Albertini E."/>
            <person name="Pupilli F."/>
            <person name="Ortiz J.P.A."/>
            <person name="Leblanc O."/>
        </authorList>
    </citation>
    <scope>NUCLEOTIDE SEQUENCE [LARGE SCALE GENOMIC DNA]</scope>
    <source>
        <strain evidence="1">R1</strain>
        <tissue evidence="1">Leaf</tissue>
    </source>
</reference>
<sequence length="103" mass="11823">MFLHQRCCCYFLNLGVKAGLDPLKAYIDDFRTAITFLNASNQRIAAYKSYCMSMAVRPRKFGVDKDYPLNKDGTPLLTDNHWIVAEKILSFLELFYESTIALS</sequence>
<dbReference type="AlphaFoldDB" id="A0AAQ3SKB3"/>
<name>A0AAQ3SKB3_PASNO</name>
<proteinExistence type="predicted"/>
<keyword evidence="2" id="KW-1185">Reference proteome</keyword>
<organism evidence="1 2">
    <name type="scientific">Paspalum notatum var. saurae</name>
    <dbReference type="NCBI Taxonomy" id="547442"/>
    <lineage>
        <taxon>Eukaryota</taxon>
        <taxon>Viridiplantae</taxon>
        <taxon>Streptophyta</taxon>
        <taxon>Embryophyta</taxon>
        <taxon>Tracheophyta</taxon>
        <taxon>Spermatophyta</taxon>
        <taxon>Magnoliopsida</taxon>
        <taxon>Liliopsida</taxon>
        <taxon>Poales</taxon>
        <taxon>Poaceae</taxon>
        <taxon>PACMAD clade</taxon>
        <taxon>Panicoideae</taxon>
        <taxon>Andropogonodae</taxon>
        <taxon>Paspaleae</taxon>
        <taxon>Paspalinae</taxon>
        <taxon>Paspalum</taxon>
    </lineage>
</organism>
<feature type="non-terminal residue" evidence="1">
    <location>
        <position position="103"/>
    </location>
</feature>
<dbReference type="Proteomes" id="UP001341281">
    <property type="component" value="Chromosome 01"/>
</dbReference>
<dbReference type="EMBL" id="CP144745">
    <property type="protein sequence ID" value="WVZ52920.1"/>
    <property type="molecule type" value="Genomic_DNA"/>
</dbReference>
<gene>
    <name evidence="1" type="ORF">U9M48_003919</name>
</gene>
<evidence type="ECO:0000313" key="1">
    <source>
        <dbReference type="EMBL" id="WVZ52920.1"/>
    </source>
</evidence>